<accession>A0A8T1X445</accession>
<protein>
    <submittedName>
        <fullName evidence="1">Uncharacterized protein</fullName>
    </submittedName>
</protein>
<keyword evidence="2" id="KW-1185">Reference proteome</keyword>
<proteinExistence type="predicted"/>
<reference evidence="1" key="1">
    <citation type="submission" date="2021-02" db="EMBL/GenBank/DDBJ databases">
        <authorList>
            <person name="Palmer J.M."/>
        </authorList>
    </citation>
    <scope>NUCLEOTIDE SEQUENCE</scope>
    <source>
        <strain evidence="1">SCRP23</strain>
    </source>
</reference>
<sequence length="369" mass="41815">MGASKKPDRRMHVTLLMAMIVDMYEQRIFSEVEGAAFGDSAVDGATGGLTSGGSSFQESFPEFVVRFVSQRSSIRRQAVDQLHSTVATALYASANNVRVRVFASLCGVDDKFNPPEKIKVFLHILENLYRCKMAASIGATGADTARLEEISTTAPLADVVFHNVGLTQNVAQQVISDLFRDNFYWNFRFWLVPCTELRVDCSWPVGVCEELQERALTMAAPSRNALLNSNRKIDGDAFLELLLDAWTTRAKQLFAQLESATDIEESAGNDLLRARQVTQDARMQRRPTTDQERKLFEQLVDEYWNASVPWLNAKVQARINALVPPRPLSQLQQLYATYVAELPPSQRLWEWSNWRWEVEWEWGTLVLES</sequence>
<dbReference type="AlphaFoldDB" id="A0A8T1X445"/>
<comment type="caution">
    <text evidence="1">The sequence shown here is derived from an EMBL/GenBank/DDBJ whole genome shotgun (WGS) entry which is preliminary data.</text>
</comment>
<name>A0A8T1X445_9STRA</name>
<dbReference type="Proteomes" id="UP000693981">
    <property type="component" value="Unassembled WGS sequence"/>
</dbReference>
<evidence type="ECO:0000313" key="2">
    <source>
        <dbReference type="Proteomes" id="UP000693981"/>
    </source>
</evidence>
<dbReference type="EMBL" id="JAGDFL010000020">
    <property type="protein sequence ID" value="KAG7400972.1"/>
    <property type="molecule type" value="Genomic_DNA"/>
</dbReference>
<evidence type="ECO:0000313" key="1">
    <source>
        <dbReference type="EMBL" id="KAG7400972.1"/>
    </source>
</evidence>
<dbReference type="OrthoDB" id="120976at2759"/>
<organism evidence="1 2">
    <name type="scientific">Phytophthora boehmeriae</name>
    <dbReference type="NCBI Taxonomy" id="109152"/>
    <lineage>
        <taxon>Eukaryota</taxon>
        <taxon>Sar</taxon>
        <taxon>Stramenopiles</taxon>
        <taxon>Oomycota</taxon>
        <taxon>Peronosporomycetes</taxon>
        <taxon>Peronosporales</taxon>
        <taxon>Peronosporaceae</taxon>
        <taxon>Phytophthora</taxon>
    </lineage>
</organism>
<gene>
    <name evidence="1" type="ORF">PHYBOEH_003562</name>
</gene>